<keyword evidence="1" id="KW-0863">Zinc-finger</keyword>
<keyword evidence="5" id="KW-1185">Reference proteome</keyword>
<dbReference type="eggNOG" id="ENOG502SX31">
    <property type="taxonomic scope" value="Eukaryota"/>
</dbReference>
<accession>L0AYX9</accession>
<evidence type="ECO:0000256" key="1">
    <source>
        <dbReference type="PROSITE-ProRule" id="PRU01357"/>
    </source>
</evidence>
<dbReference type="KEGG" id="beq:BEWA_030790"/>
<dbReference type="GeneID" id="15803498"/>
<organism evidence="4 5">
    <name type="scientific">Theileria equi strain WA</name>
    <dbReference type="NCBI Taxonomy" id="1537102"/>
    <lineage>
        <taxon>Eukaryota</taxon>
        <taxon>Sar</taxon>
        <taxon>Alveolata</taxon>
        <taxon>Apicomplexa</taxon>
        <taxon>Aconoidasida</taxon>
        <taxon>Piroplasmida</taxon>
        <taxon>Theileriidae</taxon>
        <taxon>Theileria</taxon>
    </lineage>
</organism>
<dbReference type="RefSeq" id="XP_004829892.1">
    <property type="nucleotide sequence ID" value="XM_004829835.1"/>
</dbReference>
<feature type="transmembrane region" description="Helical" evidence="2">
    <location>
        <begin position="225"/>
        <end position="246"/>
    </location>
</feature>
<evidence type="ECO:0000313" key="5">
    <source>
        <dbReference type="Proteomes" id="UP000031512"/>
    </source>
</evidence>
<evidence type="ECO:0000259" key="3">
    <source>
        <dbReference type="PROSITE" id="PS52013"/>
    </source>
</evidence>
<keyword evidence="2" id="KW-0812">Transmembrane</keyword>
<dbReference type="STRING" id="1537102.L0AYX9"/>
<dbReference type="Pfam" id="PF15801">
    <property type="entry name" value="zf-C6H2"/>
    <property type="match status" value="1"/>
</dbReference>
<keyword evidence="1" id="KW-0862">Zinc</keyword>
<dbReference type="InterPro" id="IPR031615">
    <property type="entry name" value="Zfn-C6H2"/>
</dbReference>
<sequence>MVICDGCGVQCFSDLCCPKCMEYDKKSFFCTQLCFDTSWRNHNKTHKLLLEKSKRPQNNTETNTHLTTDMSIPSYTNETSGLKDRIIHRSDPEGRQEHLTTNFTDINISREGLDTNRTNNIKADHPIDTTVHTLSALDNIESLKIYDPESNVLGAGKHVDQGNVTKWLVDAAAKLSNTLNMTENLHNINVSKFNMDKRIYQSADQLMNSSKSYSSYRFKRRFRQIIITLVFSFILFLSFVFSTKLVDIIDDRIAKKFNTISTFGPDENAVDKFIETTEELRKEILKLREQVYKNAVAINGLTDGAYKVSGSDDSAKQFKKNKFDRNGTMITLNNNASSNQNINRQDITSNIKKDGQELDATSFVPDAIEYDANITQQF</sequence>
<evidence type="ECO:0000313" key="4">
    <source>
        <dbReference type="EMBL" id="AFZ80226.1"/>
    </source>
</evidence>
<comment type="similarity">
    <text evidence="1">Belongs to the peptidase M24A family. Methionine aminopeptidase type 1 subfamily.</text>
</comment>
<gene>
    <name evidence="4" type="ORF">BEWA_030790</name>
</gene>
<dbReference type="OrthoDB" id="365107at2759"/>
<evidence type="ECO:0000256" key="2">
    <source>
        <dbReference type="SAM" id="Phobius"/>
    </source>
</evidence>
<protein>
    <recommendedName>
        <fullName evidence="3">C6H2-type domain-containing protein</fullName>
    </recommendedName>
</protein>
<keyword evidence="2" id="KW-1133">Transmembrane helix</keyword>
<dbReference type="VEuPathDB" id="PiroplasmaDB:BEWA_030790"/>
<dbReference type="EMBL" id="CP001669">
    <property type="protein sequence ID" value="AFZ80226.1"/>
    <property type="molecule type" value="Genomic_DNA"/>
</dbReference>
<keyword evidence="1" id="KW-0479">Metal-binding</keyword>
<name>L0AYX9_THEEQ</name>
<proteinExistence type="inferred from homology"/>
<dbReference type="PROSITE" id="PS52013">
    <property type="entry name" value="ZF_C6H2"/>
    <property type="match status" value="1"/>
</dbReference>
<reference evidence="4 5" key="1">
    <citation type="journal article" date="2012" name="BMC Genomics">
        <title>Comparative genomic analysis and phylogenetic position of Theileria equi.</title>
        <authorList>
            <person name="Kappmeyer L.S."/>
            <person name="Thiagarajan M."/>
            <person name="Herndon D.R."/>
            <person name="Ramsay J.D."/>
            <person name="Caler E."/>
            <person name="Djikeng A."/>
            <person name="Gillespie J.J."/>
            <person name="Lau A.O."/>
            <person name="Roalson E.H."/>
            <person name="Silva J.C."/>
            <person name="Silva M.G."/>
            <person name="Suarez C.E."/>
            <person name="Ueti M.W."/>
            <person name="Nene V.M."/>
            <person name="Mealey R.H."/>
            <person name="Knowles D.P."/>
            <person name="Brayton K.A."/>
        </authorList>
    </citation>
    <scope>NUCLEOTIDE SEQUENCE [LARGE SCALE GENOMIC DNA]</scope>
    <source>
        <strain evidence="4 5">WA</strain>
    </source>
</reference>
<dbReference type="AlphaFoldDB" id="L0AYX9"/>
<feature type="domain" description="C6H2-type" evidence="3">
    <location>
        <begin position="1"/>
        <end position="53"/>
    </location>
</feature>
<keyword evidence="2" id="KW-0472">Membrane</keyword>
<dbReference type="Proteomes" id="UP000031512">
    <property type="component" value="Chromosome 1"/>
</dbReference>
<dbReference type="GO" id="GO:0008270">
    <property type="term" value="F:zinc ion binding"/>
    <property type="evidence" value="ECO:0007669"/>
    <property type="project" value="UniProtKB-KW"/>
</dbReference>